<feature type="compositionally biased region" description="Low complexity" evidence="1">
    <location>
        <begin position="55"/>
        <end position="67"/>
    </location>
</feature>
<accession>A0A7J9NFG3</accession>
<dbReference type="Proteomes" id="UP000593576">
    <property type="component" value="Unassembled WGS sequence"/>
</dbReference>
<name>A0A7J9NFG3_GOSSC</name>
<keyword evidence="2" id="KW-0472">Membrane</keyword>
<comment type="caution">
    <text evidence="3">The sequence shown here is derived from an EMBL/GenBank/DDBJ whole genome shotgun (WGS) entry which is preliminary data.</text>
</comment>
<evidence type="ECO:0000313" key="4">
    <source>
        <dbReference type="Proteomes" id="UP000593576"/>
    </source>
</evidence>
<dbReference type="OrthoDB" id="852195at2759"/>
<protein>
    <submittedName>
        <fullName evidence="3">Uncharacterized protein</fullName>
    </submittedName>
</protein>
<reference evidence="3 4" key="1">
    <citation type="journal article" date="2019" name="Genome Biol. Evol.">
        <title>Insights into the evolution of the New World diploid cottons (Gossypium, subgenus Houzingenia) based on genome sequencing.</title>
        <authorList>
            <person name="Grover C.E."/>
            <person name="Arick M.A. 2nd"/>
            <person name="Thrash A."/>
            <person name="Conover J.L."/>
            <person name="Sanders W.S."/>
            <person name="Peterson D.G."/>
            <person name="Frelichowski J.E."/>
            <person name="Scheffler J.A."/>
            <person name="Scheffler B.E."/>
            <person name="Wendel J.F."/>
        </authorList>
    </citation>
    <scope>NUCLEOTIDE SEQUENCE [LARGE SCALE GENOMIC DNA]</scope>
    <source>
        <strain evidence="3">1</strain>
        <tissue evidence="3">Leaf</tissue>
    </source>
</reference>
<keyword evidence="2" id="KW-0812">Transmembrane</keyword>
<organism evidence="3 4">
    <name type="scientific">Gossypium schwendimanii</name>
    <name type="common">Cotton</name>
    <dbReference type="NCBI Taxonomy" id="34291"/>
    <lineage>
        <taxon>Eukaryota</taxon>
        <taxon>Viridiplantae</taxon>
        <taxon>Streptophyta</taxon>
        <taxon>Embryophyta</taxon>
        <taxon>Tracheophyta</taxon>
        <taxon>Spermatophyta</taxon>
        <taxon>Magnoliopsida</taxon>
        <taxon>eudicotyledons</taxon>
        <taxon>Gunneridae</taxon>
        <taxon>Pentapetalae</taxon>
        <taxon>rosids</taxon>
        <taxon>malvids</taxon>
        <taxon>Malvales</taxon>
        <taxon>Malvaceae</taxon>
        <taxon>Malvoideae</taxon>
        <taxon>Gossypium</taxon>
    </lineage>
</organism>
<evidence type="ECO:0000313" key="3">
    <source>
        <dbReference type="EMBL" id="MBA0882063.1"/>
    </source>
</evidence>
<dbReference type="AlphaFoldDB" id="A0A7J9NFG3"/>
<feature type="region of interest" description="Disordered" evidence="1">
    <location>
        <begin position="45"/>
        <end position="89"/>
    </location>
</feature>
<gene>
    <name evidence="3" type="ORF">Goshw_014784</name>
</gene>
<keyword evidence="2" id="KW-1133">Transmembrane helix</keyword>
<keyword evidence="4" id="KW-1185">Reference proteome</keyword>
<dbReference type="EMBL" id="JABFAF010315823">
    <property type="protein sequence ID" value="MBA0882063.1"/>
    <property type="molecule type" value="Genomic_DNA"/>
</dbReference>
<proteinExistence type="predicted"/>
<sequence>MDWTRFWFEYIEMWEDQINGKPYLLSPEEKQRQLRIQIERRGLLNPRRNDDDAGPSTMPTNSPSTSSAPIESTGPAGVQTQSPGPAVQPMILTQPPFQMMPGGFLTLLCILFLICFLFRALWQVGANGPVQLYFLLHRVDRRCIGQWSTRDRKRGCRRALIFTNPYQRMGFKHCRRS</sequence>
<feature type="transmembrane region" description="Helical" evidence="2">
    <location>
        <begin position="102"/>
        <end position="122"/>
    </location>
</feature>
<evidence type="ECO:0000256" key="1">
    <source>
        <dbReference type="SAM" id="MobiDB-lite"/>
    </source>
</evidence>
<evidence type="ECO:0000256" key="2">
    <source>
        <dbReference type="SAM" id="Phobius"/>
    </source>
</evidence>